<evidence type="ECO:0000313" key="2">
    <source>
        <dbReference type="Proteomes" id="UP001204068"/>
    </source>
</evidence>
<dbReference type="Proteomes" id="UP001204068">
    <property type="component" value="Unassembled WGS sequence"/>
</dbReference>
<evidence type="ECO:0000313" key="1">
    <source>
        <dbReference type="EMBL" id="MCQ9302662.1"/>
    </source>
</evidence>
<accession>A0AAW5LHW8</accession>
<dbReference type="RefSeq" id="WP_185160470.1">
    <property type="nucleotide sequence ID" value="NZ_CP048732.1"/>
</dbReference>
<protein>
    <submittedName>
        <fullName evidence="1">DUF4393 domain-containing protein</fullName>
    </submittedName>
</protein>
<dbReference type="EMBL" id="JANILD010000001">
    <property type="protein sequence ID" value="MCQ9302662.1"/>
    <property type="molecule type" value="Genomic_DNA"/>
</dbReference>
<dbReference type="AlphaFoldDB" id="A0AAW5LHW8"/>
<sequence length="283" mass="32044">MDPIIGKGLDKIIDGAAEGPIKTLNLTWDLVFGGYHTWINKIQYKREINLNDFKESLNSNIQEIPTENIQEPKISLLGPALDASKFYIDEKVIRDLFSNLIASSMDNRKNNDIHHSFVEIIKQMSSDDAILFEHLSKAPILSAVKYVAMSNKGTTKVSLSDVVIKDSPLSYKNTEISIINLKRIGLIEINIGLNSLTHTDAYKSFDDPNMIDMFTKKFENNYREHYSKIFQQIKVFGVAKLALDNNVSVDEIYKNCSPSSIEYEKGFIEITSFGKAFINCCLK</sequence>
<dbReference type="Gene3D" id="3.30.110.190">
    <property type="match status" value="1"/>
</dbReference>
<proteinExistence type="predicted"/>
<name>A0AAW5LHW8_MAMSC</name>
<organism evidence="1 2">
    <name type="scientific">Mammaliicoccus sciuri</name>
    <name type="common">Staphylococcus sciuri</name>
    <dbReference type="NCBI Taxonomy" id="1296"/>
    <lineage>
        <taxon>Bacteria</taxon>
        <taxon>Bacillati</taxon>
        <taxon>Bacillota</taxon>
        <taxon>Bacilli</taxon>
        <taxon>Bacillales</taxon>
        <taxon>Staphylococcaceae</taxon>
        <taxon>Mammaliicoccus</taxon>
    </lineage>
</organism>
<comment type="caution">
    <text evidence="1">The sequence shown here is derived from an EMBL/GenBank/DDBJ whole genome shotgun (WGS) entry which is preliminary data.</text>
</comment>
<reference evidence="1" key="1">
    <citation type="submission" date="2022-07" db="EMBL/GenBank/DDBJ databases">
        <title>Bacterial species isolated from the porcine tonsil microbiota.</title>
        <authorList>
            <person name="Oliveira I.M.F."/>
        </authorList>
    </citation>
    <scope>NUCLEOTIDE SEQUENCE</scope>
    <source>
        <strain evidence="1">8QC2O2</strain>
    </source>
</reference>
<dbReference type="InterPro" id="IPR025506">
    <property type="entry name" value="Abi_alpha"/>
</dbReference>
<gene>
    <name evidence="1" type="ORF">NQ032_03390</name>
</gene>
<dbReference type="Pfam" id="PF14337">
    <property type="entry name" value="Abi_alpha"/>
    <property type="match status" value="1"/>
</dbReference>